<dbReference type="GO" id="GO:0006355">
    <property type="term" value="P:regulation of DNA-templated transcription"/>
    <property type="evidence" value="ECO:0007669"/>
    <property type="project" value="InterPro"/>
</dbReference>
<dbReference type="SMART" id="SM00448">
    <property type="entry name" value="REC"/>
    <property type="match status" value="1"/>
</dbReference>
<evidence type="ECO:0000256" key="4">
    <source>
        <dbReference type="PROSITE-ProRule" id="PRU00169"/>
    </source>
</evidence>
<dbReference type="SUPFAM" id="SSF52172">
    <property type="entry name" value="CheY-like"/>
    <property type="match status" value="1"/>
</dbReference>
<dbReference type="OrthoDB" id="9802186at2"/>
<dbReference type="PROSITE" id="PS50043">
    <property type="entry name" value="HTH_LUXR_2"/>
    <property type="match status" value="1"/>
</dbReference>
<keyword evidence="3" id="KW-0804">Transcription</keyword>
<feature type="domain" description="Response regulatory" evidence="6">
    <location>
        <begin position="92"/>
        <end position="206"/>
    </location>
</feature>
<feature type="modified residue" description="4-aspartylphosphate" evidence="4">
    <location>
        <position position="141"/>
    </location>
</feature>
<evidence type="ECO:0000259" key="5">
    <source>
        <dbReference type="PROSITE" id="PS50043"/>
    </source>
</evidence>
<dbReference type="AlphaFoldDB" id="A0A5P2H9D0"/>
<evidence type="ECO:0000256" key="2">
    <source>
        <dbReference type="ARBA" id="ARBA00023125"/>
    </source>
</evidence>
<keyword evidence="4" id="KW-0597">Phosphoprotein</keyword>
<dbReference type="InterPro" id="IPR016032">
    <property type="entry name" value="Sig_transdc_resp-reg_C-effctor"/>
</dbReference>
<dbReference type="InterPro" id="IPR000792">
    <property type="entry name" value="Tscrpt_reg_LuxR_C"/>
</dbReference>
<evidence type="ECO:0000313" key="8">
    <source>
        <dbReference type="Proteomes" id="UP000322822"/>
    </source>
</evidence>
<dbReference type="Gene3D" id="3.40.50.2300">
    <property type="match status" value="1"/>
</dbReference>
<protein>
    <submittedName>
        <fullName evidence="7">Response regulator transcription factor</fullName>
    </submittedName>
</protein>
<reference evidence="7 8" key="1">
    <citation type="submission" date="2019-09" db="EMBL/GenBank/DDBJ databases">
        <title>FDA dAtabase for Regulatory Grade micrObial Sequences (FDA-ARGOS): Supporting development and validation of Infectious Disease Dx tests.</title>
        <authorList>
            <person name="Sciortino C."/>
            <person name="Tallon L."/>
            <person name="Sadzewicz L."/>
            <person name="Vavikolanu K."/>
            <person name="Mehta A."/>
            <person name="Aluvathingal J."/>
            <person name="Nadendla S."/>
            <person name="Nandy P."/>
            <person name="Geyer C."/>
            <person name="Yan Y."/>
            <person name="Sichtig H."/>
        </authorList>
    </citation>
    <scope>NUCLEOTIDE SEQUENCE [LARGE SCALE GENOMIC DNA]</scope>
    <source>
        <strain evidence="7 8">FDAARGOS_664</strain>
    </source>
</reference>
<keyword evidence="2" id="KW-0238">DNA-binding</keyword>
<keyword evidence="1" id="KW-0805">Transcription regulation</keyword>
<dbReference type="SUPFAM" id="SSF46894">
    <property type="entry name" value="C-terminal effector domain of the bipartite response regulators"/>
    <property type="match status" value="1"/>
</dbReference>
<dbReference type="Pfam" id="PF00196">
    <property type="entry name" value="GerE"/>
    <property type="match status" value="1"/>
</dbReference>
<dbReference type="PANTHER" id="PTHR44688:SF16">
    <property type="entry name" value="DNA-BINDING TRANSCRIPTIONAL ACTIVATOR DEVR_DOSR"/>
    <property type="match status" value="1"/>
</dbReference>
<dbReference type="GO" id="GO:0000160">
    <property type="term" value="P:phosphorelay signal transduction system"/>
    <property type="evidence" value="ECO:0007669"/>
    <property type="project" value="InterPro"/>
</dbReference>
<name>A0A5P2H9D0_9BURK</name>
<evidence type="ECO:0000256" key="1">
    <source>
        <dbReference type="ARBA" id="ARBA00023015"/>
    </source>
</evidence>
<evidence type="ECO:0000259" key="6">
    <source>
        <dbReference type="PROSITE" id="PS50110"/>
    </source>
</evidence>
<evidence type="ECO:0000256" key="3">
    <source>
        <dbReference type="ARBA" id="ARBA00023163"/>
    </source>
</evidence>
<gene>
    <name evidence="7" type="ORF">FOB72_21530</name>
</gene>
<dbReference type="GO" id="GO:0003677">
    <property type="term" value="F:DNA binding"/>
    <property type="evidence" value="ECO:0007669"/>
    <property type="project" value="UniProtKB-KW"/>
</dbReference>
<proteinExistence type="predicted"/>
<dbReference type="PANTHER" id="PTHR44688">
    <property type="entry name" value="DNA-BINDING TRANSCRIPTIONAL ACTIVATOR DEVR_DOSR"/>
    <property type="match status" value="1"/>
</dbReference>
<sequence>MAADGGRRAESCGLNVCARGRAGATTTVGSKSYQSRTSCAEAQLFVAGAPQPTYIFWIVRRICADSPKVRRGCTVTFHAIPAALSDLDDEGLVLAVDDEAAMRRALANLFRSVGLRYETLSSAEELLALTPPDVPTCLVLDVRLRGISGLEIQARLRQRQHPIPIVFISGYADFAMGVAAMKGGACDFIAKPFRDQELLDAVHRALEVDRTRRSADSRVRALRARFAQLTPREQEVMSLATAGLLNKQVASAIGITEATVKIHRGQVMRKMQADSFAELVTMADALAVRRPRALTL</sequence>
<dbReference type="Gene3D" id="1.10.10.10">
    <property type="entry name" value="Winged helix-like DNA-binding domain superfamily/Winged helix DNA-binding domain"/>
    <property type="match status" value="1"/>
</dbReference>
<dbReference type="PROSITE" id="PS50110">
    <property type="entry name" value="RESPONSE_REGULATORY"/>
    <property type="match status" value="1"/>
</dbReference>
<dbReference type="CDD" id="cd06170">
    <property type="entry name" value="LuxR_C_like"/>
    <property type="match status" value="1"/>
</dbReference>
<dbReference type="EMBL" id="CP044067">
    <property type="protein sequence ID" value="QET04682.1"/>
    <property type="molecule type" value="Genomic_DNA"/>
</dbReference>
<dbReference type="Proteomes" id="UP000322822">
    <property type="component" value="Chromosome 2"/>
</dbReference>
<dbReference type="InterPro" id="IPR011006">
    <property type="entry name" value="CheY-like_superfamily"/>
</dbReference>
<organism evidence="7 8">
    <name type="scientific">Cupriavidus pauculus</name>
    <dbReference type="NCBI Taxonomy" id="82633"/>
    <lineage>
        <taxon>Bacteria</taxon>
        <taxon>Pseudomonadati</taxon>
        <taxon>Pseudomonadota</taxon>
        <taxon>Betaproteobacteria</taxon>
        <taxon>Burkholderiales</taxon>
        <taxon>Burkholderiaceae</taxon>
        <taxon>Cupriavidus</taxon>
    </lineage>
</organism>
<accession>A0A5P2H9D0</accession>
<dbReference type="InterPro" id="IPR036388">
    <property type="entry name" value="WH-like_DNA-bd_sf"/>
</dbReference>
<dbReference type="InterPro" id="IPR001789">
    <property type="entry name" value="Sig_transdc_resp-reg_receiver"/>
</dbReference>
<dbReference type="PRINTS" id="PR00038">
    <property type="entry name" value="HTHLUXR"/>
</dbReference>
<evidence type="ECO:0000313" key="7">
    <source>
        <dbReference type="EMBL" id="QET04682.1"/>
    </source>
</evidence>
<dbReference type="Pfam" id="PF00072">
    <property type="entry name" value="Response_reg"/>
    <property type="match status" value="1"/>
</dbReference>
<dbReference type="SMART" id="SM00421">
    <property type="entry name" value="HTH_LUXR"/>
    <property type="match status" value="1"/>
</dbReference>
<feature type="domain" description="HTH luxR-type" evidence="5">
    <location>
        <begin position="222"/>
        <end position="287"/>
    </location>
</feature>
<dbReference type="CDD" id="cd17537">
    <property type="entry name" value="REC_FixJ"/>
    <property type="match status" value="1"/>
</dbReference>